<sequence>MSSVYDHSFNNHSSCFGIFNERGIANSAPMRQELQQLNGLTGVDRQKKKEMDDLLAEAMKTLTFEERQEQQEILHGVEATFTNESTFIDNSLIDLENHLASTKSGTVYEMAEAMDLGYVGDRAFRVMFLRGNRYDAKAAADQMLNFFTIKQELFGSEKLVKDITLDDLDEDDIACLKTGRIQFAGKDRSGRQIILNLPGLRNEKTTVQNGLRTRYYLSMSMLESEANQIRGFVVIVHTVSGMKDRFGGSAYYQNARVAAAIPTRMASMHVCSDDIKEHLCHNCIIKAAPLKLRANCRLHFGSHTECLNHLSTYGIPQSFLPIELSTNQINLHRHLKWVESRFKMEKSDRGAPSEIATPNEPIISPTENDVLVIGGGKCNNTGNNRLRALVKDFSKSYEFGSVESRKALVNRAMHSVHDNEGRFLKQHEGGVWKDLSKSEIRKLIAQAFRNSYRRK</sequence>
<protein>
    <recommendedName>
        <fullName evidence="1">DUF6824 domain-containing protein</fullName>
    </recommendedName>
</protein>
<accession>A0AAD2CDD9</accession>
<organism evidence="2 3">
    <name type="scientific">Cylindrotheca closterium</name>
    <dbReference type="NCBI Taxonomy" id="2856"/>
    <lineage>
        <taxon>Eukaryota</taxon>
        <taxon>Sar</taxon>
        <taxon>Stramenopiles</taxon>
        <taxon>Ochrophyta</taxon>
        <taxon>Bacillariophyta</taxon>
        <taxon>Bacillariophyceae</taxon>
        <taxon>Bacillariophycidae</taxon>
        <taxon>Bacillariales</taxon>
        <taxon>Bacillariaceae</taxon>
        <taxon>Cylindrotheca</taxon>
    </lineage>
</organism>
<evidence type="ECO:0000313" key="2">
    <source>
        <dbReference type="EMBL" id="CAJ1923690.1"/>
    </source>
</evidence>
<evidence type="ECO:0000313" key="3">
    <source>
        <dbReference type="Proteomes" id="UP001295423"/>
    </source>
</evidence>
<name>A0AAD2CDD9_9STRA</name>
<dbReference type="InterPro" id="IPR049227">
    <property type="entry name" value="DUF6824"/>
</dbReference>
<proteinExistence type="predicted"/>
<feature type="domain" description="DUF6824" evidence="1">
    <location>
        <begin position="369"/>
        <end position="450"/>
    </location>
</feature>
<comment type="caution">
    <text evidence="2">The sequence shown here is derived from an EMBL/GenBank/DDBJ whole genome shotgun (WGS) entry which is preliminary data.</text>
</comment>
<reference evidence="2" key="1">
    <citation type="submission" date="2023-08" db="EMBL/GenBank/DDBJ databases">
        <authorList>
            <person name="Audoor S."/>
            <person name="Bilcke G."/>
        </authorList>
    </citation>
    <scope>NUCLEOTIDE SEQUENCE</scope>
</reference>
<dbReference type="EMBL" id="CAKOGP040000002">
    <property type="protein sequence ID" value="CAJ1923690.1"/>
    <property type="molecule type" value="Genomic_DNA"/>
</dbReference>
<dbReference type="Pfam" id="PF20710">
    <property type="entry name" value="DUF6824"/>
    <property type="match status" value="1"/>
</dbReference>
<dbReference type="Gene3D" id="3.40.525.10">
    <property type="entry name" value="CRAL-TRIO lipid binding domain"/>
    <property type="match status" value="1"/>
</dbReference>
<evidence type="ECO:0000259" key="1">
    <source>
        <dbReference type="Pfam" id="PF20710"/>
    </source>
</evidence>
<dbReference type="InterPro" id="IPR036865">
    <property type="entry name" value="CRAL-TRIO_dom_sf"/>
</dbReference>
<dbReference type="AlphaFoldDB" id="A0AAD2CDD9"/>
<dbReference type="Proteomes" id="UP001295423">
    <property type="component" value="Unassembled WGS sequence"/>
</dbReference>
<keyword evidence="3" id="KW-1185">Reference proteome</keyword>
<gene>
    <name evidence="2" type="ORF">CYCCA115_LOCUS1045</name>
</gene>